<evidence type="ECO:0000256" key="5">
    <source>
        <dbReference type="ARBA" id="ARBA00022692"/>
    </source>
</evidence>
<dbReference type="KEGG" id="mrob:HH214_01105"/>
<dbReference type="GO" id="GO:0030158">
    <property type="term" value="F:protein xylosyltransferase activity"/>
    <property type="evidence" value="ECO:0007669"/>
    <property type="project" value="InterPro"/>
</dbReference>
<keyword evidence="9" id="KW-1133">Transmembrane helix</keyword>
<dbReference type="AlphaFoldDB" id="A0A7L5DX46"/>
<keyword evidence="12" id="KW-1015">Disulfide bond</keyword>
<accession>A0A7L5DX46</accession>
<dbReference type="RefSeq" id="WP_169605587.1">
    <property type="nucleotide sequence ID" value="NZ_CP051682.1"/>
</dbReference>
<proteinExistence type="predicted"/>
<evidence type="ECO:0000313" key="16">
    <source>
        <dbReference type="Proteomes" id="UP000503278"/>
    </source>
</evidence>
<organism evidence="15 16">
    <name type="scientific">Mucilaginibacter robiniae</name>
    <dbReference type="NCBI Taxonomy" id="2728022"/>
    <lineage>
        <taxon>Bacteria</taxon>
        <taxon>Pseudomonadati</taxon>
        <taxon>Bacteroidota</taxon>
        <taxon>Sphingobacteriia</taxon>
        <taxon>Sphingobacteriales</taxon>
        <taxon>Sphingobacteriaceae</taxon>
        <taxon>Mucilaginibacter</taxon>
    </lineage>
</organism>
<dbReference type="Proteomes" id="UP000503278">
    <property type="component" value="Chromosome"/>
</dbReference>
<dbReference type="InterPro" id="IPR043538">
    <property type="entry name" value="XYLT"/>
</dbReference>
<keyword evidence="3 15" id="KW-0328">Glycosyltransferase</keyword>
<keyword evidence="5" id="KW-0812">Transmembrane</keyword>
<evidence type="ECO:0000256" key="8">
    <source>
        <dbReference type="ARBA" id="ARBA00022968"/>
    </source>
</evidence>
<keyword evidence="16" id="KW-1185">Reference proteome</keyword>
<dbReference type="GO" id="GO:0016020">
    <property type="term" value="C:membrane"/>
    <property type="evidence" value="ECO:0007669"/>
    <property type="project" value="InterPro"/>
</dbReference>
<gene>
    <name evidence="15" type="ORF">HH214_01105</name>
</gene>
<evidence type="ECO:0000256" key="3">
    <source>
        <dbReference type="ARBA" id="ARBA00022676"/>
    </source>
</evidence>
<keyword evidence="8" id="KW-0735">Signal-anchor</keyword>
<evidence type="ECO:0000256" key="1">
    <source>
        <dbReference type="ARBA" id="ARBA00004323"/>
    </source>
</evidence>
<evidence type="ECO:0000256" key="6">
    <source>
        <dbReference type="ARBA" id="ARBA00022723"/>
    </source>
</evidence>
<evidence type="ECO:0000256" key="4">
    <source>
        <dbReference type="ARBA" id="ARBA00022679"/>
    </source>
</evidence>
<dbReference type="GO" id="GO:0046872">
    <property type="term" value="F:metal ion binding"/>
    <property type="evidence" value="ECO:0007669"/>
    <property type="project" value="UniProtKB-KW"/>
</dbReference>
<keyword evidence="6" id="KW-0479">Metal-binding</keyword>
<dbReference type="PANTHER" id="PTHR46025:SF3">
    <property type="entry name" value="XYLOSYLTRANSFERASE OXT"/>
    <property type="match status" value="1"/>
</dbReference>
<reference evidence="15 16" key="1">
    <citation type="submission" date="2020-04" db="EMBL/GenBank/DDBJ databases">
        <title>Genome sequencing of novel species.</title>
        <authorList>
            <person name="Heo J."/>
            <person name="Kim S.-J."/>
            <person name="Kim J.-S."/>
            <person name="Hong S.-B."/>
            <person name="Kwon S.-W."/>
        </authorList>
    </citation>
    <scope>NUCLEOTIDE SEQUENCE [LARGE SCALE GENOMIC DNA]</scope>
    <source>
        <strain evidence="15 16">F39-2</strain>
    </source>
</reference>
<evidence type="ECO:0000256" key="9">
    <source>
        <dbReference type="ARBA" id="ARBA00022989"/>
    </source>
</evidence>
<keyword evidence="11" id="KW-0472">Membrane</keyword>
<dbReference type="InterPro" id="IPR003406">
    <property type="entry name" value="Glyco_trans_14"/>
</dbReference>
<evidence type="ECO:0000313" key="15">
    <source>
        <dbReference type="EMBL" id="QJD94569.1"/>
    </source>
</evidence>
<keyword evidence="10" id="KW-0333">Golgi apparatus</keyword>
<dbReference type="PANTHER" id="PTHR46025">
    <property type="entry name" value="XYLOSYLTRANSFERASE OXT"/>
    <property type="match status" value="1"/>
</dbReference>
<evidence type="ECO:0000256" key="12">
    <source>
        <dbReference type="ARBA" id="ARBA00023157"/>
    </source>
</evidence>
<evidence type="ECO:0000256" key="7">
    <source>
        <dbReference type="ARBA" id="ARBA00022824"/>
    </source>
</evidence>
<evidence type="ECO:0000256" key="14">
    <source>
        <dbReference type="ARBA" id="ARBA00042865"/>
    </source>
</evidence>
<evidence type="ECO:0000256" key="13">
    <source>
        <dbReference type="ARBA" id="ARBA00023180"/>
    </source>
</evidence>
<dbReference type="EMBL" id="CP051682">
    <property type="protein sequence ID" value="QJD94569.1"/>
    <property type="molecule type" value="Genomic_DNA"/>
</dbReference>
<protein>
    <recommendedName>
        <fullName evidence="14">Peptide O-xylosyltransferase</fullName>
    </recommendedName>
</protein>
<evidence type="ECO:0000256" key="11">
    <source>
        <dbReference type="ARBA" id="ARBA00023136"/>
    </source>
</evidence>
<evidence type="ECO:0000256" key="10">
    <source>
        <dbReference type="ARBA" id="ARBA00023034"/>
    </source>
</evidence>
<dbReference type="GO" id="GO:0050650">
    <property type="term" value="P:chondroitin sulfate proteoglycan biosynthetic process"/>
    <property type="evidence" value="ECO:0007669"/>
    <property type="project" value="TreeGrafter"/>
</dbReference>
<dbReference type="Pfam" id="PF02485">
    <property type="entry name" value="Branch"/>
    <property type="match status" value="1"/>
</dbReference>
<keyword evidence="7" id="KW-0256">Endoplasmic reticulum</keyword>
<keyword evidence="4 15" id="KW-0808">Transferase</keyword>
<keyword evidence="13" id="KW-0325">Glycoprotein</keyword>
<name>A0A7L5DX46_9SPHI</name>
<evidence type="ECO:0000256" key="2">
    <source>
        <dbReference type="ARBA" id="ARBA00004648"/>
    </source>
</evidence>
<dbReference type="GO" id="GO:0015012">
    <property type="term" value="P:heparan sulfate proteoglycan biosynthetic process"/>
    <property type="evidence" value="ECO:0007669"/>
    <property type="project" value="TreeGrafter"/>
</dbReference>
<sequence length="289" mass="33981">MRIAHLILAHNNPKQLERLIKRLLFQDDVVYIHVDKKSDFESFAYLSQYNHVQFINKRVRVDWGCFNIVEATVNSFTEIMASGQHYDFVNLLSGCDYPLQTPQQIHNYLTQNPGKAFMSYLSIENEWQEALPRFTQYHFTNFHFPGNTRLGMLINSILKPKRKLPNQMVPVGRSQWFTVPAECIEYILQYWRKNPGFVRFMKLTWGADEFVFQTILYNSKYQSWMVNNNLRHMDWSLGGASPKTFTIADKSQLLASNKLYARKFDTNKDIEVLDCIDRKLESNPLTNSI</sequence>
<comment type="subcellular location">
    <subcellularLocation>
        <location evidence="2">Endoplasmic reticulum membrane</location>
        <topology evidence="2">Single-pass type II membrane protein</topology>
    </subcellularLocation>
    <subcellularLocation>
        <location evidence="1">Golgi apparatus membrane</location>
        <topology evidence="1">Single-pass type II membrane protein</topology>
    </subcellularLocation>
</comment>